<feature type="region of interest" description="Disordered" evidence="7">
    <location>
        <begin position="64"/>
        <end position="90"/>
    </location>
</feature>
<dbReference type="EMBL" id="BEZZ01000283">
    <property type="protein sequence ID" value="GCC30107.1"/>
    <property type="molecule type" value="Genomic_DNA"/>
</dbReference>
<accession>A0A401SI76</accession>
<feature type="transmembrane region" description="Helical" evidence="8">
    <location>
        <begin position="707"/>
        <end position="734"/>
    </location>
</feature>
<feature type="compositionally biased region" description="Polar residues" evidence="7">
    <location>
        <begin position="72"/>
        <end position="88"/>
    </location>
</feature>
<comment type="caution">
    <text evidence="10">The sequence shown here is derived from an EMBL/GenBank/DDBJ whole genome shotgun (WGS) entry which is preliminary data.</text>
</comment>
<feature type="transmembrane region" description="Helical" evidence="8">
    <location>
        <begin position="579"/>
        <end position="601"/>
    </location>
</feature>
<dbReference type="Pfam" id="PF25987">
    <property type="entry name" value="PRRT3"/>
    <property type="match status" value="1"/>
</dbReference>
<evidence type="ECO:0000256" key="6">
    <source>
        <dbReference type="ARBA" id="ARBA00023136"/>
    </source>
</evidence>
<keyword evidence="3 8" id="KW-0812">Transmembrane</keyword>
<evidence type="ECO:0000313" key="10">
    <source>
        <dbReference type="EMBL" id="GCC30107.1"/>
    </source>
</evidence>
<comment type="subcellular location">
    <subcellularLocation>
        <location evidence="1">Membrane</location>
        <topology evidence="1">Multi-pass membrane protein</topology>
    </subcellularLocation>
</comment>
<dbReference type="AlphaFoldDB" id="A0A401SI76"/>
<keyword evidence="5 8" id="KW-1133">Transmembrane helix</keyword>
<dbReference type="InterPro" id="IPR059081">
    <property type="entry name" value="PRRT3-4"/>
</dbReference>
<sequence length="1044" mass="115505">MLCKGIILVNVISSIIMESKVASFRVREHEVSQVNSPSSQPSMIGVVHLSTTRQQELKLNLPPVSSALPAETESSVDPLSVSQMSGSQPIARRLGTRPLLTSWVPTMQPVGNRASTVSLRVPHIHLDSDGKTMNGVLFNRDEVGSPLNAGQLHTTPFPNRNQIDVLHSKENPQGPSNIPELISKTLHGVSSDFSVQNLPSTRLQPIGSTTKTSFSPVYVTMVKTTQSSPQEPSHAGSVVPINTYPGLQQRPVTIRFITTESTELLTKTKAPSKTNLLNTDHSVLFSVSELQPGILKPTSTSITHQSITLIVDQSSNRSSTYPVRSKTISEGELFNNTTTPKTAHERSAPTSRSDGVGTPNKGTWDSLSVTMFHSTPNYQIHQTKHSDEPEKTTDLILGDENSSGIGPIPVSSGNKDENCSSDKFWNTIYPDSEGGVQNTSFNPHFLLVPPLFVILHTDWNTALAEWGLAWDLHVYGLGSLFGLVTVISAIGILCLPFRSPSGLGYFMILNGLLFLTGSIRTFIFLYDAYCYQHKLPTIVALLLYDLVFPCLTSAFGVVILILSLRSGPQAVTSRFQRSCFLTTIIFLHFTLTIGTILVITLLNQAPFLLFVSHGIFVVLVTILSILYFTFYCHARMVGMQVYSMKTSTPCLETLNTGPFRETEHWGRVAKLAVWTAVFSLSCAALQLYVILYRLGLAGDHVFQPWPWWIFHFGTSLCEVGMCLTMSLIGIYPLFCIPKTSDRNHWNKMFCFSPTHVSMKAPILSNTNQWSTSHQEKTLNCDAIVQNESECVPLYTMPDIQLSSGEEINLIYHSSETSEIKNLDFYLKHGGSSRTSSFISVQMDSDFTVDLRPPSPINLRRSIDEALFSEALIPESLFHWSRLHSSSNMSLCGNRSMPTSTNDVFKENSADRGLYRTSSCVGVERTEIARGINNTFKKLNMTQALTPERWEDSSNSSICRTSQDGSSLMLCSRPEKLGFSTTGSEQKSYRDSSPTSLHSIHQLMALSSPETMDRNDTPDSATQVEFMKICRQIDQLSISSDTIEL</sequence>
<dbReference type="Proteomes" id="UP000287033">
    <property type="component" value="Unassembled WGS sequence"/>
</dbReference>
<evidence type="ECO:0000256" key="3">
    <source>
        <dbReference type="ARBA" id="ARBA00022692"/>
    </source>
</evidence>
<proteinExistence type="predicted"/>
<evidence type="ECO:0000256" key="5">
    <source>
        <dbReference type="ARBA" id="ARBA00022989"/>
    </source>
</evidence>
<keyword evidence="11" id="KW-1185">Reference proteome</keyword>
<dbReference type="InterPro" id="IPR052836">
    <property type="entry name" value="PRRT_domain-containing"/>
</dbReference>
<evidence type="ECO:0000313" key="11">
    <source>
        <dbReference type="Proteomes" id="UP000287033"/>
    </source>
</evidence>
<dbReference type="PANTHER" id="PTHR35578">
    <property type="entry name" value="PROLINE-RICH TRANSMEMBRANE PROTEIN 4-RELATED"/>
    <property type="match status" value="1"/>
</dbReference>
<feature type="transmembrane region" description="Helical" evidence="8">
    <location>
        <begin position="671"/>
        <end position="695"/>
    </location>
</feature>
<evidence type="ECO:0000256" key="1">
    <source>
        <dbReference type="ARBA" id="ARBA00004141"/>
    </source>
</evidence>
<feature type="domain" description="Proline-rich transmembrane protein 3/4" evidence="9">
    <location>
        <begin position="456"/>
        <end position="751"/>
    </location>
</feature>
<evidence type="ECO:0000256" key="2">
    <source>
        <dbReference type="ARBA" id="ARBA00022553"/>
    </source>
</evidence>
<feature type="transmembrane region" description="Helical" evidence="8">
    <location>
        <begin position="546"/>
        <end position="567"/>
    </location>
</feature>
<keyword evidence="4" id="KW-0732">Signal</keyword>
<gene>
    <name evidence="10" type="ORF">chiPu_0008553</name>
</gene>
<evidence type="ECO:0000256" key="8">
    <source>
        <dbReference type="SAM" id="Phobius"/>
    </source>
</evidence>
<reference evidence="10 11" key="1">
    <citation type="journal article" date="2018" name="Nat. Ecol. Evol.">
        <title>Shark genomes provide insights into elasmobranch evolution and the origin of vertebrates.</title>
        <authorList>
            <person name="Hara Y"/>
            <person name="Yamaguchi K"/>
            <person name="Onimaru K"/>
            <person name="Kadota M"/>
            <person name="Koyanagi M"/>
            <person name="Keeley SD"/>
            <person name="Tatsumi K"/>
            <person name="Tanaka K"/>
            <person name="Motone F"/>
            <person name="Kageyama Y"/>
            <person name="Nozu R"/>
            <person name="Adachi N"/>
            <person name="Nishimura O"/>
            <person name="Nakagawa R"/>
            <person name="Tanegashima C"/>
            <person name="Kiyatake I"/>
            <person name="Matsumoto R"/>
            <person name="Murakumo K"/>
            <person name="Nishida K"/>
            <person name="Terakita A"/>
            <person name="Kuratani S"/>
            <person name="Sato K"/>
            <person name="Hyodo S Kuraku.S."/>
        </authorList>
    </citation>
    <scope>NUCLEOTIDE SEQUENCE [LARGE SCALE GENOMIC DNA]</scope>
</reference>
<evidence type="ECO:0000259" key="9">
    <source>
        <dbReference type="Pfam" id="PF25987"/>
    </source>
</evidence>
<organism evidence="10 11">
    <name type="scientific">Chiloscyllium punctatum</name>
    <name type="common">Brownbanded bambooshark</name>
    <name type="synonym">Hemiscyllium punctatum</name>
    <dbReference type="NCBI Taxonomy" id="137246"/>
    <lineage>
        <taxon>Eukaryota</taxon>
        <taxon>Metazoa</taxon>
        <taxon>Chordata</taxon>
        <taxon>Craniata</taxon>
        <taxon>Vertebrata</taxon>
        <taxon>Chondrichthyes</taxon>
        <taxon>Elasmobranchii</taxon>
        <taxon>Galeomorphii</taxon>
        <taxon>Galeoidea</taxon>
        <taxon>Orectolobiformes</taxon>
        <taxon>Hemiscylliidae</taxon>
        <taxon>Chiloscyllium</taxon>
    </lineage>
</organism>
<feature type="transmembrane region" description="Helical" evidence="8">
    <location>
        <begin position="607"/>
        <end position="630"/>
    </location>
</feature>
<dbReference type="PANTHER" id="PTHR35578:SF6">
    <property type="entry name" value="PROLINE-RICH TRANSMEMBRANE PROTEIN 4"/>
    <property type="match status" value="1"/>
</dbReference>
<evidence type="ECO:0000256" key="4">
    <source>
        <dbReference type="ARBA" id="ARBA00022729"/>
    </source>
</evidence>
<name>A0A401SI76_CHIPU</name>
<keyword evidence="6 8" id="KW-0472">Membrane</keyword>
<feature type="compositionally biased region" description="Polar residues" evidence="7">
    <location>
        <begin position="330"/>
        <end position="341"/>
    </location>
</feature>
<dbReference type="OrthoDB" id="10066605at2759"/>
<feature type="transmembrane region" description="Helical" evidence="8">
    <location>
        <begin position="502"/>
        <end position="526"/>
    </location>
</feature>
<feature type="region of interest" description="Disordered" evidence="7">
    <location>
        <begin position="330"/>
        <end position="362"/>
    </location>
</feature>
<dbReference type="STRING" id="137246.A0A401SI76"/>
<feature type="transmembrane region" description="Helical" evidence="8">
    <location>
        <begin position="472"/>
        <end position="495"/>
    </location>
</feature>
<protein>
    <recommendedName>
        <fullName evidence="9">Proline-rich transmembrane protein 3/4 domain-containing protein</fullName>
    </recommendedName>
</protein>
<evidence type="ECO:0000256" key="7">
    <source>
        <dbReference type="SAM" id="MobiDB-lite"/>
    </source>
</evidence>
<keyword evidence="2" id="KW-0597">Phosphoprotein</keyword>